<organism evidence="1 2">
    <name type="scientific">Limnovirga soli</name>
    <dbReference type="NCBI Taxonomy" id="2656915"/>
    <lineage>
        <taxon>Bacteria</taxon>
        <taxon>Pseudomonadati</taxon>
        <taxon>Bacteroidota</taxon>
        <taxon>Chitinophagia</taxon>
        <taxon>Chitinophagales</taxon>
        <taxon>Chitinophagaceae</taxon>
        <taxon>Limnovirga</taxon>
    </lineage>
</organism>
<protein>
    <submittedName>
        <fullName evidence="1">Uncharacterized protein</fullName>
    </submittedName>
</protein>
<dbReference type="RefSeq" id="WP_171606647.1">
    <property type="nucleotide sequence ID" value="NZ_WHPF01000003.1"/>
</dbReference>
<dbReference type="Proteomes" id="UP000598971">
    <property type="component" value="Unassembled WGS sequence"/>
</dbReference>
<dbReference type="EMBL" id="WHPF01000003">
    <property type="protein sequence ID" value="NNV54720.1"/>
    <property type="molecule type" value="Genomic_DNA"/>
</dbReference>
<dbReference type="AlphaFoldDB" id="A0A8J8FAY5"/>
<gene>
    <name evidence="1" type="ORF">GD597_04540</name>
</gene>
<dbReference type="PROSITE" id="PS51257">
    <property type="entry name" value="PROKAR_LIPOPROTEIN"/>
    <property type="match status" value="1"/>
</dbReference>
<evidence type="ECO:0000313" key="1">
    <source>
        <dbReference type="EMBL" id="NNV54720.1"/>
    </source>
</evidence>
<reference evidence="1" key="1">
    <citation type="submission" date="2019-10" db="EMBL/GenBank/DDBJ databases">
        <title>Draft genome sequence of Panacibacter sp. KCS-6.</title>
        <authorList>
            <person name="Yim K.J."/>
        </authorList>
    </citation>
    <scope>NUCLEOTIDE SEQUENCE</scope>
    <source>
        <strain evidence="1">KCS-6</strain>
    </source>
</reference>
<keyword evidence="2" id="KW-1185">Reference proteome</keyword>
<accession>A0A8J8FAY5</accession>
<sequence>MTQNLKNILYPLAIIGAIVTSCTTKQTAYYNHDKWKIPGDINMAPLKASPKEIKESLFTNLTDTSINAKGTLNSINTWRFDAAGNLMYREYFISNEFWIRTEMQLGINGYQSRSYTNNDAQHTKEDAGKIVSKPISDSSFFEETFSPQNGNSYRLKTFGNNGKIITIEEIKDTVLYKNATSRELLYYEGDKLQKALYSSINDTPRLAHYFYNTNGFLDSIILRQQGAIIQREFFVNNTQGDPVSYLKINAQGDTLQNIRFTYIYDAKANWIKRLERQETQNRYNTVLTKQTPDYTITEREIKY</sequence>
<name>A0A8J8FAY5_9BACT</name>
<proteinExistence type="predicted"/>
<evidence type="ECO:0000313" key="2">
    <source>
        <dbReference type="Proteomes" id="UP000598971"/>
    </source>
</evidence>
<comment type="caution">
    <text evidence="1">The sequence shown here is derived from an EMBL/GenBank/DDBJ whole genome shotgun (WGS) entry which is preliminary data.</text>
</comment>